<gene>
    <name evidence="2" type="ORF">AAFF_G00137050</name>
</gene>
<feature type="compositionally biased region" description="Polar residues" evidence="1">
    <location>
        <begin position="1"/>
        <end position="11"/>
    </location>
</feature>
<evidence type="ECO:0000313" key="2">
    <source>
        <dbReference type="EMBL" id="KAJ8417996.1"/>
    </source>
</evidence>
<dbReference type="Proteomes" id="UP001221898">
    <property type="component" value="Unassembled WGS sequence"/>
</dbReference>
<keyword evidence="3" id="KW-1185">Reference proteome</keyword>
<proteinExistence type="predicted"/>
<reference evidence="2" key="1">
    <citation type="journal article" date="2023" name="Science">
        <title>Genome structures resolve the early diversification of teleost fishes.</title>
        <authorList>
            <person name="Parey E."/>
            <person name="Louis A."/>
            <person name="Montfort J."/>
            <person name="Bouchez O."/>
            <person name="Roques C."/>
            <person name="Iampietro C."/>
            <person name="Lluch J."/>
            <person name="Castinel A."/>
            <person name="Donnadieu C."/>
            <person name="Desvignes T."/>
            <person name="Floi Bucao C."/>
            <person name="Jouanno E."/>
            <person name="Wen M."/>
            <person name="Mejri S."/>
            <person name="Dirks R."/>
            <person name="Jansen H."/>
            <person name="Henkel C."/>
            <person name="Chen W.J."/>
            <person name="Zahm M."/>
            <person name="Cabau C."/>
            <person name="Klopp C."/>
            <person name="Thompson A.W."/>
            <person name="Robinson-Rechavi M."/>
            <person name="Braasch I."/>
            <person name="Lecointre G."/>
            <person name="Bobe J."/>
            <person name="Postlethwait J.H."/>
            <person name="Berthelot C."/>
            <person name="Roest Crollius H."/>
            <person name="Guiguen Y."/>
        </authorList>
    </citation>
    <scope>NUCLEOTIDE SEQUENCE</scope>
    <source>
        <strain evidence="2">NC1722</strain>
    </source>
</reference>
<evidence type="ECO:0000256" key="1">
    <source>
        <dbReference type="SAM" id="MobiDB-lite"/>
    </source>
</evidence>
<sequence length="106" mass="11281">MSELGASSGSPDTCGPRVPASKSATLTLAVCVSMETMETPRHHSNVWGVHETDGPCQICITKSIESGVCENNTRQTRGGCRTRGGMEIRAHSRSAAIYAKSTRVDD</sequence>
<accession>A0AAD7TD56</accession>
<protein>
    <submittedName>
        <fullName evidence="2">Uncharacterized protein</fullName>
    </submittedName>
</protein>
<evidence type="ECO:0000313" key="3">
    <source>
        <dbReference type="Proteomes" id="UP001221898"/>
    </source>
</evidence>
<comment type="caution">
    <text evidence="2">The sequence shown here is derived from an EMBL/GenBank/DDBJ whole genome shotgun (WGS) entry which is preliminary data.</text>
</comment>
<name>A0AAD7TD56_9TELE</name>
<feature type="region of interest" description="Disordered" evidence="1">
    <location>
        <begin position="1"/>
        <end position="20"/>
    </location>
</feature>
<dbReference type="EMBL" id="JAINUG010000002">
    <property type="protein sequence ID" value="KAJ8417996.1"/>
    <property type="molecule type" value="Genomic_DNA"/>
</dbReference>
<dbReference type="AlphaFoldDB" id="A0AAD7TD56"/>
<organism evidence="2 3">
    <name type="scientific">Aldrovandia affinis</name>
    <dbReference type="NCBI Taxonomy" id="143900"/>
    <lineage>
        <taxon>Eukaryota</taxon>
        <taxon>Metazoa</taxon>
        <taxon>Chordata</taxon>
        <taxon>Craniata</taxon>
        <taxon>Vertebrata</taxon>
        <taxon>Euteleostomi</taxon>
        <taxon>Actinopterygii</taxon>
        <taxon>Neopterygii</taxon>
        <taxon>Teleostei</taxon>
        <taxon>Notacanthiformes</taxon>
        <taxon>Halosauridae</taxon>
        <taxon>Aldrovandia</taxon>
    </lineage>
</organism>